<dbReference type="SUPFAM" id="SSF51316">
    <property type="entry name" value="Mss4-like"/>
    <property type="match status" value="1"/>
</dbReference>
<name>A0A2W5TU61_9BACT</name>
<evidence type="ECO:0008006" key="3">
    <source>
        <dbReference type="Google" id="ProtNLM"/>
    </source>
</evidence>
<evidence type="ECO:0000313" key="1">
    <source>
        <dbReference type="EMBL" id="PZR15976.1"/>
    </source>
</evidence>
<accession>A0A2W5TU61</accession>
<dbReference type="PANTHER" id="PTHR28620:SF11">
    <property type="entry name" value="GLUTATHIONE-DEPENDENT FORMALDEHYDE-ACTIVATING, GFA FAMILY PROTEIN"/>
    <property type="match status" value="1"/>
</dbReference>
<organism evidence="1 2">
    <name type="scientific">Archangium gephyra</name>
    <dbReference type="NCBI Taxonomy" id="48"/>
    <lineage>
        <taxon>Bacteria</taxon>
        <taxon>Pseudomonadati</taxon>
        <taxon>Myxococcota</taxon>
        <taxon>Myxococcia</taxon>
        <taxon>Myxococcales</taxon>
        <taxon>Cystobacterineae</taxon>
        <taxon>Archangiaceae</taxon>
        <taxon>Archangium</taxon>
    </lineage>
</organism>
<dbReference type="EMBL" id="QFQP01000004">
    <property type="protein sequence ID" value="PZR15976.1"/>
    <property type="molecule type" value="Genomic_DNA"/>
</dbReference>
<comment type="caution">
    <text evidence="1">The sequence shown here is derived from an EMBL/GenBank/DDBJ whole genome shotgun (WGS) entry which is preliminary data.</text>
</comment>
<dbReference type="PANTHER" id="PTHR28620">
    <property type="entry name" value="CENTROMERE PROTEIN V"/>
    <property type="match status" value="1"/>
</dbReference>
<dbReference type="Proteomes" id="UP000249061">
    <property type="component" value="Unassembled WGS sequence"/>
</dbReference>
<protein>
    <recommendedName>
        <fullName evidence="3">CENP-V/GFA domain-containing protein</fullName>
    </recommendedName>
</protein>
<dbReference type="AlphaFoldDB" id="A0A2W5TU61"/>
<dbReference type="Gene3D" id="2.170.150.70">
    <property type="match status" value="1"/>
</dbReference>
<gene>
    <name evidence="1" type="ORF">DI536_06645</name>
</gene>
<dbReference type="InterPro" id="IPR052355">
    <property type="entry name" value="CENP-V-like"/>
</dbReference>
<evidence type="ECO:0000313" key="2">
    <source>
        <dbReference type="Proteomes" id="UP000249061"/>
    </source>
</evidence>
<dbReference type="InterPro" id="IPR011057">
    <property type="entry name" value="Mss4-like_sf"/>
</dbReference>
<reference evidence="1 2" key="1">
    <citation type="submission" date="2017-08" db="EMBL/GenBank/DDBJ databases">
        <title>Infants hospitalized years apart are colonized by the same room-sourced microbial strains.</title>
        <authorList>
            <person name="Brooks B."/>
            <person name="Olm M.R."/>
            <person name="Firek B.A."/>
            <person name="Baker R."/>
            <person name="Thomas B.C."/>
            <person name="Morowitz M.J."/>
            <person name="Banfield J.F."/>
        </authorList>
    </citation>
    <scope>NUCLEOTIDE SEQUENCE [LARGE SCALE GENOMIC DNA]</scope>
    <source>
        <strain evidence="1">S2_003_000_R2_14</strain>
    </source>
</reference>
<sequence>MIVEGGCHCGAVRFRAQSALTETSRCNCSICAKGRFWKTCGVKVFGTVSFEGQNLVAINVMSIDGLTPAQLAALPVKYEDGRHDAWAQKPAVSSYL</sequence>
<proteinExistence type="predicted"/>